<sequence>MSDLITIQNFCDRNTSEPMICSFETETISTPTSPILHSMARIWLINEGEAAVLINNKEYCLKKGCCVGILPWQITEVIEVKKPITFYLVVYYYDNVNEIIKTFYNPGSIEMSILHRITAHPMIELHDRAYQQMQILFMQLEDEVHEMYTADEVEENEEDRALRNLFITNKLVEIMLVLMRYEKKTKKKWETIDASEIFLYLYSHLNERITLEQLSHKFYMSESAIGTYIKKTTGLSFFDLINEMRIGRTMNYLLYTDLTLEELAEILGFVDGAHISKVFKARTGMKASEYRKTYQRIGDRCRISDRKVYYEIVAYIYRHYAEDLKGSDLSRKFGVTMKNLNRILLYQVEMTFHGYLNYIRVNKASELLLTTDKTILDIALEVGYNTEKTLSRNFIMIRHITPGKFRTNMRFQGIENI</sequence>
<evidence type="ECO:0000313" key="6">
    <source>
        <dbReference type="Proteomes" id="UP001207605"/>
    </source>
</evidence>
<evidence type="ECO:0000256" key="3">
    <source>
        <dbReference type="ARBA" id="ARBA00023163"/>
    </source>
</evidence>
<dbReference type="PANTHER" id="PTHR43280:SF2">
    <property type="entry name" value="HTH-TYPE TRANSCRIPTIONAL REGULATOR EXSA"/>
    <property type="match status" value="1"/>
</dbReference>
<dbReference type="Pfam" id="PF12833">
    <property type="entry name" value="HTH_18"/>
    <property type="match status" value="2"/>
</dbReference>
<feature type="domain" description="HTH araC/xylS-type" evidence="4">
    <location>
        <begin position="310"/>
        <end position="408"/>
    </location>
</feature>
<feature type="domain" description="HTH araC/xylS-type" evidence="4">
    <location>
        <begin position="195"/>
        <end position="293"/>
    </location>
</feature>
<dbReference type="RefSeq" id="WP_262582215.1">
    <property type="nucleotide sequence ID" value="NZ_JAOQJV010000020.1"/>
</dbReference>
<keyword evidence="3" id="KW-0804">Transcription</keyword>
<dbReference type="SMART" id="SM00342">
    <property type="entry name" value="HTH_ARAC"/>
    <property type="match status" value="2"/>
</dbReference>
<reference evidence="5 6" key="1">
    <citation type="journal article" date="2021" name="ISME Commun">
        <title>Automated analysis of genomic sequences facilitates high-throughput and comprehensive description of bacteria.</title>
        <authorList>
            <person name="Hitch T.C.A."/>
        </authorList>
    </citation>
    <scope>NUCLEOTIDE SEQUENCE [LARGE SCALE GENOMIC DNA]</scope>
    <source>
        <strain evidence="5 6">Sanger_02</strain>
    </source>
</reference>
<name>A0ABT2S8J1_9FIRM</name>
<dbReference type="SUPFAM" id="SSF46689">
    <property type="entry name" value="Homeodomain-like"/>
    <property type="match status" value="2"/>
</dbReference>
<dbReference type="InterPro" id="IPR018060">
    <property type="entry name" value="HTH_AraC"/>
</dbReference>
<protein>
    <submittedName>
        <fullName evidence="5">AraC family transcriptional regulator</fullName>
    </submittedName>
</protein>
<dbReference type="EMBL" id="JAOQJV010000020">
    <property type="protein sequence ID" value="MCU6700907.1"/>
    <property type="molecule type" value="Genomic_DNA"/>
</dbReference>
<comment type="caution">
    <text evidence="5">The sequence shown here is derived from an EMBL/GenBank/DDBJ whole genome shotgun (WGS) entry which is preliminary data.</text>
</comment>
<dbReference type="InterPro" id="IPR009057">
    <property type="entry name" value="Homeodomain-like_sf"/>
</dbReference>
<proteinExistence type="predicted"/>
<keyword evidence="6" id="KW-1185">Reference proteome</keyword>
<evidence type="ECO:0000256" key="1">
    <source>
        <dbReference type="ARBA" id="ARBA00023015"/>
    </source>
</evidence>
<evidence type="ECO:0000256" key="2">
    <source>
        <dbReference type="ARBA" id="ARBA00023125"/>
    </source>
</evidence>
<gene>
    <name evidence="5" type="ORF">OCV65_11775</name>
</gene>
<organism evidence="5 6">
    <name type="scientific">Dorea ammoniilytica</name>
    <dbReference type="NCBI Taxonomy" id="2981788"/>
    <lineage>
        <taxon>Bacteria</taxon>
        <taxon>Bacillati</taxon>
        <taxon>Bacillota</taxon>
        <taxon>Clostridia</taxon>
        <taxon>Lachnospirales</taxon>
        <taxon>Lachnospiraceae</taxon>
        <taxon>Dorea</taxon>
    </lineage>
</organism>
<accession>A0ABT2S8J1</accession>
<dbReference type="Gene3D" id="1.10.10.60">
    <property type="entry name" value="Homeodomain-like"/>
    <property type="match status" value="3"/>
</dbReference>
<dbReference type="PROSITE" id="PS01124">
    <property type="entry name" value="HTH_ARAC_FAMILY_2"/>
    <property type="match status" value="2"/>
</dbReference>
<keyword evidence="1" id="KW-0805">Transcription regulation</keyword>
<dbReference type="PANTHER" id="PTHR43280">
    <property type="entry name" value="ARAC-FAMILY TRANSCRIPTIONAL REGULATOR"/>
    <property type="match status" value="1"/>
</dbReference>
<dbReference type="Proteomes" id="UP001207605">
    <property type="component" value="Unassembled WGS sequence"/>
</dbReference>
<evidence type="ECO:0000313" key="5">
    <source>
        <dbReference type="EMBL" id="MCU6700907.1"/>
    </source>
</evidence>
<evidence type="ECO:0000259" key="4">
    <source>
        <dbReference type="PROSITE" id="PS01124"/>
    </source>
</evidence>
<keyword evidence="2" id="KW-0238">DNA-binding</keyword>